<reference evidence="1" key="1">
    <citation type="journal article" date="2021" name="Proc. Natl. Acad. Sci. U.S.A.">
        <title>A Catalog of Tens of Thousands of Viruses from Human Metagenomes Reveals Hidden Associations with Chronic Diseases.</title>
        <authorList>
            <person name="Tisza M.J."/>
            <person name="Buck C.B."/>
        </authorList>
    </citation>
    <scope>NUCLEOTIDE SEQUENCE</scope>
    <source>
        <strain evidence="1">Cthae16</strain>
    </source>
</reference>
<dbReference type="EMBL" id="BK016126">
    <property type="protein sequence ID" value="DAF97135.1"/>
    <property type="molecule type" value="Genomic_DNA"/>
</dbReference>
<organism evidence="1">
    <name type="scientific">Siphoviridae sp. cthae16</name>
    <dbReference type="NCBI Taxonomy" id="2825617"/>
    <lineage>
        <taxon>Viruses</taxon>
        <taxon>Duplodnaviria</taxon>
        <taxon>Heunggongvirae</taxon>
        <taxon>Uroviricota</taxon>
        <taxon>Caudoviricetes</taxon>
    </lineage>
</organism>
<name>A0A8S5URN2_9CAUD</name>
<proteinExistence type="predicted"/>
<evidence type="ECO:0000313" key="1">
    <source>
        <dbReference type="EMBL" id="DAF97135.1"/>
    </source>
</evidence>
<keyword evidence="1" id="KW-0804">Transcription</keyword>
<sequence length="59" mass="7002">MKRPRIVNMRIFRCPGCGAVQYAAKLRHMTPNGHIKHMWCPRCRAVMPHEQIGMEKWKL</sequence>
<dbReference type="GO" id="GO:0000428">
    <property type="term" value="C:DNA-directed RNA polymerase complex"/>
    <property type="evidence" value="ECO:0007669"/>
    <property type="project" value="UniProtKB-KW"/>
</dbReference>
<protein>
    <submittedName>
        <fullName evidence="1">DNA-directed RNA polymerase</fullName>
    </submittedName>
</protein>
<keyword evidence="1" id="KW-0240">DNA-directed RNA polymerase</keyword>
<accession>A0A8S5URN2</accession>